<proteinExistence type="inferred from homology"/>
<evidence type="ECO:0000313" key="10">
    <source>
        <dbReference type="Proteomes" id="UP000297891"/>
    </source>
</evidence>
<dbReference type="HAMAP" id="MF_00201">
    <property type="entry name" value="RecO"/>
    <property type="match status" value="1"/>
</dbReference>
<evidence type="ECO:0000256" key="5">
    <source>
        <dbReference type="ARBA" id="ARBA00023204"/>
    </source>
</evidence>
<feature type="domain" description="DNA replication/recombination mediator RecO N-terminal" evidence="8">
    <location>
        <begin position="1"/>
        <end position="80"/>
    </location>
</feature>
<dbReference type="PANTHER" id="PTHR33991">
    <property type="entry name" value="DNA REPAIR PROTEIN RECO"/>
    <property type="match status" value="1"/>
</dbReference>
<evidence type="ECO:0000256" key="7">
    <source>
        <dbReference type="HAMAP-Rule" id="MF_00201"/>
    </source>
</evidence>
<comment type="function">
    <text evidence="7">Involved in DNA repair and RecF pathway recombination.</text>
</comment>
<dbReference type="GO" id="GO:0006302">
    <property type="term" value="P:double-strand break repair"/>
    <property type="evidence" value="ECO:0007669"/>
    <property type="project" value="TreeGrafter"/>
</dbReference>
<dbReference type="AlphaFoldDB" id="A0A2M9Y1X7"/>
<sequence length="249" mass="28785">MAIRKEKGIVILSRDIGDSDRLISLAGESQSRMNFLSKGIRKSKRRAIITTEIGSLVEVDYYDQPEKDWKSIKEVHLVNRYDELKSDYLGTLFVLYLTELTSLLYPEGESHPFLFQLLSGSLDTSNEKGFQKQILPFFKLRALSHMGHFPTEFYCHTCGEEVLSKSAAYFSVADREFLCSDCHPLPKDHLPVLKLFHTMLSKKFSNVLGVFTRESEYRDGDLILNQFLRSLFGKELKSYFEFYKTIGYL</sequence>
<dbReference type="InterPro" id="IPR042242">
    <property type="entry name" value="RecO_C"/>
</dbReference>
<accession>A0A2M9Y1X7</accession>
<keyword evidence="5 7" id="KW-0234">DNA repair</keyword>
<dbReference type="InterPro" id="IPR037278">
    <property type="entry name" value="ARFGAP/RecO"/>
</dbReference>
<keyword evidence="3 7" id="KW-0227">DNA damage</keyword>
<dbReference type="Proteomes" id="UP000297891">
    <property type="component" value="Unassembled WGS sequence"/>
</dbReference>
<name>A0A2M9Y1X7_9LEPT</name>
<protein>
    <recommendedName>
        <fullName evidence="2 7">DNA repair protein RecO</fullName>
    </recommendedName>
    <alternativeName>
        <fullName evidence="6 7">Recombination protein O</fullName>
    </alternativeName>
</protein>
<dbReference type="OrthoDB" id="9812244at2"/>
<dbReference type="Pfam" id="PF11967">
    <property type="entry name" value="RecO_N"/>
    <property type="match status" value="1"/>
</dbReference>
<evidence type="ECO:0000256" key="2">
    <source>
        <dbReference type="ARBA" id="ARBA00021310"/>
    </source>
</evidence>
<dbReference type="NCBIfam" id="TIGR00613">
    <property type="entry name" value="reco"/>
    <property type="match status" value="1"/>
</dbReference>
<comment type="similarity">
    <text evidence="1 7">Belongs to the RecO family.</text>
</comment>
<evidence type="ECO:0000256" key="3">
    <source>
        <dbReference type="ARBA" id="ARBA00022763"/>
    </source>
</evidence>
<dbReference type="Gene3D" id="2.40.50.140">
    <property type="entry name" value="Nucleic acid-binding proteins"/>
    <property type="match status" value="1"/>
</dbReference>
<evidence type="ECO:0000256" key="4">
    <source>
        <dbReference type="ARBA" id="ARBA00023172"/>
    </source>
</evidence>
<evidence type="ECO:0000256" key="6">
    <source>
        <dbReference type="ARBA" id="ARBA00033409"/>
    </source>
</evidence>
<dbReference type="RefSeq" id="WP_100790885.1">
    <property type="nucleotide sequence ID" value="NZ_NPDQ01000004.1"/>
</dbReference>
<dbReference type="PANTHER" id="PTHR33991:SF1">
    <property type="entry name" value="DNA REPAIR PROTEIN RECO"/>
    <property type="match status" value="1"/>
</dbReference>
<dbReference type="InterPro" id="IPR012340">
    <property type="entry name" value="NA-bd_OB-fold"/>
</dbReference>
<evidence type="ECO:0000256" key="1">
    <source>
        <dbReference type="ARBA" id="ARBA00007452"/>
    </source>
</evidence>
<dbReference type="InterPro" id="IPR003717">
    <property type="entry name" value="RecO"/>
</dbReference>
<dbReference type="Gene3D" id="1.20.1440.120">
    <property type="entry name" value="Recombination protein O, C-terminal domain"/>
    <property type="match status" value="1"/>
</dbReference>
<evidence type="ECO:0000259" key="8">
    <source>
        <dbReference type="Pfam" id="PF11967"/>
    </source>
</evidence>
<keyword evidence="10" id="KW-1185">Reference proteome</keyword>
<evidence type="ECO:0000313" key="9">
    <source>
        <dbReference type="EMBL" id="TGK92070.1"/>
    </source>
</evidence>
<comment type="caution">
    <text evidence="9">The sequence shown here is derived from an EMBL/GenBank/DDBJ whole genome shotgun (WGS) entry which is preliminary data.</text>
</comment>
<organism evidence="9 10">
    <name type="scientific">Leptospira brenneri</name>
    <dbReference type="NCBI Taxonomy" id="2023182"/>
    <lineage>
        <taxon>Bacteria</taxon>
        <taxon>Pseudomonadati</taxon>
        <taxon>Spirochaetota</taxon>
        <taxon>Spirochaetia</taxon>
        <taxon>Leptospirales</taxon>
        <taxon>Leptospiraceae</taxon>
        <taxon>Leptospira</taxon>
    </lineage>
</organism>
<dbReference type="EMBL" id="RQFP01000014">
    <property type="protein sequence ID" value="TGK92070.1"/>
    <property type="molecule type" value="Genomic_DNA"/>
</dbReference>
<keyword evidence="4 7" id="KW-0233">DNA recombination</keyword>
<gene>
    <name evidence="7 9" type="primary">recO</name>
    <name evidence="9" type="ORF">EHQ30_17995</name>
</gene>
<dbReference type="InterPro" id="IPR022572">
    <property type="entry name" value="DNA_rep/recomb_RecO_N"/>
</dbReference>
<dbReference type="GO" id="GO:0006310">
    <property type="term" value="P:DNA recombination"/>
    <property type="evidence" value="ECO:0007669"/>
    <property type="project" value="UniProtKB-UniRule"/>
</dbReference>
<dbReference type="SUPFAM" id="SSF57863">
    <property type="entry name" value="ArfGap/RecO-like zinc finger"/>
    <property type="match status" value="1"/>
</dbReference>
<dbReference type="Pfam" id="PF02565">
    <property type="entry name" value="RecO_C"/>
    <property type="match status" value="1"/>
</dbReference>
<dbReference type="GO" id="GO:0043590">
    <property type="term" value="C:bacterial nucleoid"/>
    <property type="evidence" value="ECO:0007669"/>
    <property type="project" value="TreeGrafter"/>
</dbReference>
<reference evidence="9" key="1">
    <citation type="journal article" date="2019" name="PLoS Negl. Trop. Dis.">
        <title>Revisiting the worldwide diversity of Leptospira species in the environment.</title>
        <authorList>
            <person name="Vincent A.T."/>
            <person name="Schiettekatte O."/>
            <person name="Bourhy P."/>
            <person name="Veyrier F.J."/>
            <person name="Picardeau M."/>
        </authorList>
    </citation>
    <scope>NUCLEOTIDE SEQUENCE [LARGE SCALE GENOMIC DNA]</scope>
    <source>
        <strain evidence="9">201800277</strain>
    </source>
</reference>